<accession>A0A2Z3GME7</accession>
<keyword evidence="1" id="KW-0472">Membrane</keyword>
<keyword evidence="1" id="KW-1133">Transmembrane helix</keyword>
<keyword evidence="1" id="KW-0812">Transmembrane</keyword>
<feature type="transmembrane region" description="Helical" evidence="1">
    <location>
        <begin position="133"/>
        <end position="150"/>
    </location>
</feature>
<feature type="transmembrane region" description="Helical" evidence="1">
    <location>
        <begin position="413"/>
        <end position="432"/>
    </location>
</feature>
<organism evidence="2 3">
    <name type="scientific">Hymenobacter nivis</name>
    <dbReference type="NCBI Taxonomy" id="1850093"/>
    <lineage>
        <taxon>Bacteria</taxon>
        <taxon>Pseudomonadati</taxon>
        <taxon>Bacteroidota</taxon>
        <taxon>Cytophagia</taxon>
        <taxon>Cytophagales</taxon>
        <taxon>Hymenobacteraceae</taxon>
        <taxon>Hymenobacter</taxon>
    </lineage>
</organism>
<proteinExistence type="predicted"/>
<feature type="transmembrane region" description="Helical" evidence="1">
    <location>
        <begin position="387"/>
        <end position="407"/>
    </location>
</feature>
<dbReference type="Proteomes" id="UP000245999">
    <property type="component" value="Chromosome"/>
</dbReference>
<feature type="transmembrane region" description="Helical" evidence="1">
    <location>
        <begin position="108"/>
        <end position="126"/>
    </location>
</feature>
<dbReference type="EMBL" id="CP029145">
    <property type="protein sequence ID" value="AWM32095.1"/>
    <property type="molecule type" value="Genomic_DNA"/>
</dbReference>
<dbReference type="KEGG" id="hnv:DDQ68_04370"/>
<feature type="transmembrane region" description="Helical" evidence="1">
    <location>
        <begin position="187"/>
        <end position="212"/>
    </location>
</feature>
<name>A0A2Z3GME7_9BACT</name>
<feature type="transmembrane region" description="Helical" evidence="1">
    <location>
        <begin position="156"/>
        <end position="175"/>
    </location>
</feature>
<gene>
    <name evidence="2" type="ORF">DDQ68_04370</name>
</gene>
<reference evidence="3" key="1">
    <citation type="submission" date="2018-04" db="EMBL/GenBank/DDBJ databases">
        <title>Complete genome of Antarctic heterotrophic bacterium Hymenobacter nivis.</title>
        <authorList>
            <person name="Terashima M."/>
        </authorList>
    </citation>
    <scope>NUCLEOTIDE SEQUENCE [LARGE SCALE GENOMIC DNA]</scope>
    <source>
        <strain evidence="3">NBRC 111535</strain>
    </source>
</reference>
<evidence type="ECO:0000313" key="2">
    <source>
        <dbReference type="EMBL" id="AWM32095.1"/>
    </source>
</evidence>
<dbReference type="OrthoDB" id="877643at2"/>
<feature type="transmembrane region" description="Helical" evidence="1">
    <location>
        <begin position="82"/>
        <end position="102"/>
    </location>
</feature>
<protein>
    <recommendedName>
        <fullName evidence="4">Glycosyltransferase RgtA/B/C/D-like domain-containing protein</fullName>
    </recommendedName>
</protein>
<keyword evidence="3" id="KW-1185">Reference proteome</keyword>
<evidence type="ECO:0000256" key="1">
    <source>
        <dbReference type="SAM" id="Phobius"/>
    </source>
</evidence>
<feature type="transmembrane region" description="Helical" evidence="1">
    <location>
        <begin position="444"/>
        <end position="465"/>
    </location>
</feature>
<dbReference type="AlphaFoldDB" id="A0A2Z3GME7"/>
<evidence type="ECO:0008006" key="4">
    <source>
        <dbReference type="Google" id="ProtNLM"/>
    </source>
</evidence>
<evidence type="ECO:0000313" key="3">
    <source>
        <dbReference type="Proteomes" id="UP000245999"/>
    </source>
</evidence>
<sequence>MATVSPVFFRRMPAAAARALAQPWPWPWRCAVVLALYAAYLPLSGADRLPFDAGEYWGLAATFFKPGLRFSLLHYSVMLRGYLGPLLLVPVRALCYATGWPALAGAQLMGLGWAVLLFGVAGPAAWAAATGRALHGGAWLLVVALGFAFWRGHFNYSLQDAPALTLLLLALAAGARPGWRWAVLGGLLLAAAINLRPVYVACAPGAAGWLWWHTCGLGWGPAARRWAAVAAGAALVLAPQVAINYCHFGKLTPLVLATDDGRLPIYLKQLNWGTAFQRYESSLDPAHYGGVAFADAAGARQLRAVPGSMFGSYAEYVGFVGRHPLAVAGRCARHLFNGLDVWYPTPYPSHLRPLGPGPWQLLNYAVLALGLAHILRRRPGPHAGPRGPGAGWAVLALGLPVALALPTLVECRYLLPLHLLLLTAAAEGAWSWRWWAASRWRQAVALVVLAAVLWGGWQLAAATAAQLQPGDVPAY</sequence>